<sequence>MDQNLLRGYEDSLYRLDPEFHIAGRLGALPARVLRTRRNTLQRPHELAREYFRRAGFEHVAYTLEWNRDWVLASALVERWRSEFHSSTCLVGR</sequence>
<name>A0ABU6VLY0_9FABA</name>
<evidence type="ECO:0000313" key="1">
    <source>
        <dbReference type="EMBL" id="MED6173668.1"/>
    </source>
</evidence>
<evidence type="ECO:0000313" key="2">
    <source>
        <dbReference type="Proteomes" id="UP001341840"/>
    </source>
</evidence>
<comment type="caution">
    <text evidence="1">The sequence shown here is derived from an EMBL/GenBank/DDBJ whole genome shotgun (WGS) entry which is preliminary data.</text>
</comment>
<organism evidence="1 2">
    <name type="scientific">Stylosanthes scabra</name>
    <dbReference type="NCBI Taxonomy" id="79078"/>
    <lineage>
        <taxon>Eukaryota</taxon>
        <taxon>Viridiplantae</taxon>
        <taxon>Streptophyta</taxon>
        <taxon>Embryophyta</taxon>
        <taxon>Tracheophyta</taxon>
        <taxon>Spermatophyta</taxon>
        <taxon>Magnoliopsida</taxon>
        <taxon>eudicotyledons</taxon>
        <taxon>Gunneridae</taxon>
        <taxon>Pentapetalae</taxon>
        <taxon>rosids</taxon>
        <taxon>fabids</taxon>
        <taxon>Fabales</taxon>
        <taxon>Fabaceae</taxon>
        <taxon>Papilionoideae</taxon>
        <taxon>50 kb inversion clade</taxon>
        <taxon>dalbergioids sensu lato</taxon>
        <taxon>Dalbergieae</taxon>
        <taxon>Pterocarpus clade</taxon>
        <taxon>Stylosanthes</taxon>
    </lineage>
</organism>
<dbReference type="Proteomes" id="UP001341840">
    <property type="component" value="Unassembled WGS sequence"/>
</dbReference>
<protein>
    <submittedName>
        <fullName evidence="1">Uncharacterized protein</fullName>
    </submittedName>
</protein>
<proteinExistence type="predicted"/>
<dbReference type="EMBL" id="JASCZI010151599">
    <property type="protein sequence ID" value="MED6173668.1"/>
    <property type="molecule type" value="Genomic_DNA"/>
</dbReference>
<reference evidence="1 2" key="1">
    <citation type="journal article" date="2023" name="Plants (Basel)">
        <title>Bridging the Gap: Combining Genomics and Transcriptomics Approaches to Understand Stylosanthes scabra, an Orphan Legume from the Brazilian Caatinga.</title>
        <authorList>
            <person name="Ferreira-Neto J.R.C."/>
            <person name="da Silva M.D."/>
            <person name="Binneck E."/>
            <person name="de Melo N.F."/>
            <person name="da Silva R.H."/>
            <person name="de Melo A.L.T.M."/>
            <person name="Pandolfi V."/>
            <person name="Bustamante F.O."/>
            <person name="Brasileiro-Vidal A.C."/>
            <person name="Benko-Iseppon A.M."/>
        </authorList>
    </citation>
    <scope>NUCLEOTIDE SEQUENCE [LARGE SCALE GENOMIC DNA]</scope>
    <source>
        <tissue evidence="1">Leaves</tissue>
    </source>
</reference>
<keyword evidence="2" id="KW-1185">Reference proteome</keyword>
<accession>A0ABU6VLY0</accession>
<gene>
    <name evidence="1" type="ORF">PIB30_061758</name>
</gene>